<dbReference type="HOGENOM" id="CLU_087860_0_2_12"/>
<evidence type="ECO:0000313" key="3">
    <source>
        <dbReference type="EMBL" id="AEJ60623.1"/>
    </source>
</evidence>
<dbReference type="EMBL" id="CP002903">
    <property type="protein sequence ID" value="AEJ60623.1"/>
    <property type="molecule type" value="Genomic_DNA"/>
</dbReference>
<keyword evidence="2" id="KW-0378">Hydrolase</keyword>
<evidence type="ECO:0000256" key="1">
    <source>
        <dbReference type="ARBA" id="ARBA00022500"/>
    </source>
</evidence>
<keyword evidence="4" id="KW-1185">Reference proteome</keyword>
<gene>
    <name evidence="3" type="ordered locus">Spith_0337</name>
</gene>
<evidence type="ECO:0000256" key="2">
    <source>
        <dbReference type="ARBA" id="ARBA00022801"/>
    </source>
</evidence>
<dbReference type="GO" id="GO:0016787">
    <property type="term" value="F:hydrolase activity"/>
    <property type="evidence" value="ECO:0007669"/>
    <property type="project" value="UniProtKB-KW"/>
</dbReference>
<accession>G0GDZ1</accession>
<dbReference type="GO" id="GO:0006935">
    <property type="term" value="P:chemotaxis"/>
    <property type="evidence" value="ECO:0007669"/>
    <property type="project" value="UniProtKB-KW"/>
</dbReference>
<dbReference type="SUPFAM" id="SSF103039">
    <property type="entry name" value="CheC-like"/>
    <property type="match status" value="1"/>
</dbReference>
<name>G0GDZ1_WINT7</name>
<organism evidence="3 4">
    <name type="scientific">Winmispira thermophila (strain ATCC 700085 / DSM 6578 / Z-1203)</name>
    <name type="common">Spirochaeta thermophila</name>
    <dbReference type="NCBI Taxonomy" id="869211"/>
    <lineage>
        <taxon>Bacteria</taxon>
        <taxon>Pseudomonadati</taxon>
        <taxon>Spirochaetota</taxon>
        <taxon>Spirochaetia</taxon>
        <taxon>Winmispirales</taxon>
        <taxon>Winmispiraceae</taxon>
        <taxon>Winmispira</taxon>
    </lineage>
</organism>
<reference evidence="3 4" key="1">
    <citation type="submission" date="2011-06" db="EMBL/GenBank/DDBJ databases">
        <title>The complete genome of Spirochaeta thermophila DSM 6578.</title>
        <authorList>
            <consortium name="US DOE Joint Genome Institute (JGI-PGF)"/>
            <person name="Lucas S."/>
            <person name="Lapidus A."/>
            <person name="Bruce D."/>
            <person name="Goodwin L."/>
            <person name="Pitluck S."/>
            <person name="Peters L."/>
            <person name="Kyrpides N."/>
            <person name="Mavromatis K."/>
            <person name="Ivanova N."/>
            <person name="Mikailova N."/>
            <person name="Pagani I."/>
            <person name="Chertkov O."/>
            <person name="Detter J.C."/>
            <person name="Tapia R."/>
            <person name="Han C."/>
            <person name="Land M."/>
            <person name="Hauser L."/>
            <person name="Markowitz V."/>
            <person name="Cheng J.-F."/>
            <person name="Hugenholtz P."/>
            <person name="Woyke T."/>
            <person name="Wu D."/>
            <person name="Spring S."/>
            <person name="Merkhoffer B."/>
            <person name="Schneider S."/>
            <person name="Klenk H.-P."/>
            <person name="Eisen J.A."/>
        </authorList>
    </citation>
    <scope>NUCLEOTIDE SEQUENCE [LARGE SCALE GENOMIC DNA]</scope>
    <source>
        <strain evidence="4">ATCC 700085 / DSM 6578 / Z-1203</strain>
    </source>
</reference>
<dbReference type="PANTHER" id="PTHR43693">
    <property type="entry name" value="PROTEIN PHOSPHATASE CHEZ"/>
    <property type="match status" value="1"/>
</dbReference>
<dbReference type="KEGG" id="stq:Spith_0337"/>
<evidence type="ECO:0000313" key="4">
    <source>
        <dbReference type="Proteomes" id="UP000007254"/>
    </source>
</evidence>
<proteinExistence type="predicted"/>
<dbReference type="Gene3D" id="3.40.1550.10">
    <property type="entry name" value="CheC-like"/>
    <property type="match status" value="1"/>
</dbReference>
<dbReference type="PANTHER" id="PTHR43693:SF1">
    <property type="entry name" value="PROTEIN PHOSPHATASE CHEZ"/>
    <property type="match status" value="1"/>
</dbReference>
<dbReference type="STRING" id="869211.Spith_0337"/>
<dbReference type="InterPro" id="IPR050992">
    <property type="entry name" value="CheZ_family_phosphatases"/>
</dbReference>
<dbReference type="RefSeq" id="WP_014624023.1">
    <property type="nucleotide sequence ID" value="NC_017583.1"/>
</dbReference>
<keyword evidence="1" id="KW-0145">Chemotaxis</keyword>
<protein>
    <submittedName>
        <fullName evidence="3">CheC, inhibitor of MCP methylation</fullName>
    </submittedName>
</protein>
<dbReference type="AlphaFoldDB" id="G0GDZ1"/>
<dbReference type="OrthoDB" id="9812187at2"/>
<sequence length="206" mass="23389">MKISEVHLDYLKELMNMGVGRAARVLGSLLNAPIELKVPEIYIYTKAEILKEFSAFPGDRISSVLLPFDGAFTGLAFLLFPPQSAQHLISLLVQEMDEDEDLDEIRAGTLSEIGNIVLNSIMGTFSNFFSSHIQYTVPSYTESRPEELFQHYTKAHKEYSFLLARTRFTVSSLNIEGDIVILMEVTPFQHLLKEIDAHYESIVRKK</sequence>
<dbReference type="CDD" id="cd17910">
    <property type="entry name" value="CheC_ClassII"/>
    <property type="match status" value="1"/>
</dbReference>
<dbReference type="InterPro" id="IPR028976">
    <property type="entry name" value="CheC-like_sf"/>
</dbReference>
<dbReference type="Proteomes" id="UP000007254">
    <property type="component" value="Chromosome"/>
</dbReference>